<evidence type="ECO:0000256" key="10">
    <source>
        <dbReference type="ARBA" id="ARBA00038983"/>
    </source>
</evidence>
<dbReference type="SUPFAM" id="SSF55347">
    <property type="entry name" value="Glyceraldehyde-3-phosphate dehydrogenase-like, C-terminal domain"/>
    <property type="match status" value="1"/>
</dbReference>
<dbReference type="GeneID" id="5144639"/>
<dbReference type="EC" id="1.17.1.8" evidence="10 13"/>
<comment type="similarity">
    <text evidence="1 13">Belongs to the DapB family.</text>
</comment>
<dbReference type="InterPro" id="IPR023940">
    <property type="entry name" value="DHDPR_bac"/>
</dbReference>
<dbReference type="GO" id="GO:0050661">
    <property type="term" value="F:NADP binding"/>
    <property type="evidence" value="ECO:0007669"/>
    <property type="project" value="UniProtKB-UniRule"/>
</dbReference>
<accession>Q0W676</accession>
<dbReference type="GO" id="GO:0019877">
    <property type="term" value="P:diaminopimelate biosynthetic process"/>
    <property type="evidence" value="ECO:0007669"/>
    <property type="project" value="UniProtKB-UniRule"/>
</dbReference>
<dbReference type="PIRSF" id="PIRSF000161">
    <property type="entry name" value="DHPR"/>
    <property type="match status" value="1"/>
</dbReference>
<feature type="active site" description="Proton donor" evidence="13">
    <location>
        <position position="153"/>
    </location>
</feature>
<feature type="domain" description="Dihydrodipicolinate reductase N-terminal" evidence="14">
    <location>
        <begin position="3"/>
        <end position="120"/>
    </location>
</feature>
<dbReference type="STRING" id="351160.RCIX734"/>
<dbReference type="AlphaFoldDB" id="Q0W676"/>
<dbReference type="Proteomes" id="UP000000663">
    <property type="component" value="Chromosome"/>
</dbReference>
<dbReference type="eggNOG" id="arCOG04393">
    <property type="taxonomic scope" value="Archaea"/>
</dbReference>
<evidence type="ECO:0000256" key="11">
    <source>
        <dbReference type="ARBA" id="ARBA00049080"/>
    </source>
</evidence>
<dbReference type="GO" id="GO:0016726">
    <property type="term" value="F:oxidoreductase activity, acting on CH or CH2 groups, NAD or NADP as acceptor"/>
    <property type="evidence" value="ECO:0007669"/>
    <property type="project" value="UniProtKB-UniRule"/>
</dbReference>
<gene>
    <name evidence="13 16" type="primary">dapB</name>
    <name evidence="16" type="ORF">RCIX734</name>
</gene>
<keyword evidence="6 13" id="KW-0560">Oxidoreductase</keyword>
<reference evidence="16 17" key="1">
    <citation type="journal article" date="2006" name="Science">
        <title>Genome of rice cluster I archaea -- the key methane producers in the rice rhizosphere.</title>
        <authorList>
            <person name="Erkel C."/>
            <person name="Kube M."/>
            <person name="Reinhardt R."/>
            <person name="Liesack W."/>
        </authorList>
    </citation>
    <scope>NUCLEOTIDE SEQUENCE [LARGE SCALE GENOMIC DNA]</scope>
    <source>
        <strain evidence="17">DSM 22066 / NBRC 105507 / MRE50</strain>
    </source>
</reference>
<dbReference type="PANTHER" id="PTHR20836:SF0">
    <property type="entry name" value="4-HYDROXY-TETRAHYDRODIPICOLINATE REDUCTASE 1, CHLOROPLASTIC-RELATED"/>
    <property type="match status" value="1"/>
</dbReference>
<organism evidence="16 17">
    <name type="scientific">Methanocella arvoryzae (strain DSM 22066 / NBRC 105507 / MRE50)</name>
    <dbReference type="NCBI Taxonomy" id="351160"/>
    <lineage>
        <taxon>Archaea</taxon>
        <taxon>Methanobacteriati</taxon>
        <taxon>Methanobacteriota</taxon>
        <taxon>Stenosarchaea group</taxon>
        <taxon>Methanomicrobia</taxon>
        <taxon>Methanocellales</taxon>
        <taxon>Methanocellaceae</taxon>
        <taxon>Methanocella</taxon>
    </lineage>
</organism>
<dbReference type="EMBL" id="AM114193">
    <property type="protein sequence ID" value="CAJ36117.1"/>
    <property type="molecule type" value="Genomic_DNA"/>
</dbReference>
<dbReference type="SUPFAM" id="SSF51735">
    <property type="entry name" value="NAD(P)-binding Rossmann-fold domains"/>
    <property type="match status" value="1"/>
</dbReference>
<evidence type="ECO:0000256" key="8">
    <source>
        <dbReference type="ARBA" id="ARBA00023154"/>
    </source>
</evidence>
<evidence type="ECO:0000256" key="13">
    <source>
        <dbReference type="HAMAP-Rule" id="MF_00102"/>
    </source>
</evidence>
<evidence type="ECO:0000313" key="16">
    <source>
        <dbReference type="EMBL" id="CAJ36117.1"/>
    </source>
</evidence>
<comment type="pathway">
    <text evidence="9 13">Amino-acid biosynthesis; L-lysine biosynthesis via DAP pathway; (S)-tetrahydrodipicolinate from L-aspartate: step 4/4.</text>
</comment>
<dbReference type="PANTHER" id="PTHR20836">
    <property type="entry name" value="DIHYDRODIPICOLINATE REDUCTASE"/>
    <property type="match status" value="1"/>
</dbReference>
<dbReference type="Pfam" id="PF01113">
    <property type="entry name" value="DapB_N"/>
    <property type="match status" value="1"/>
</dbReference>
<keyword evidence="17" id="KW-1185">Reference proteome</keyword>
<comment type="caution">
    <text evidence="13">Was originally thought to be a dihydrodipicolinate reductase (DHDPR), catalyzing the conversion of dihydrodipicolinate to tetrahydrodipicolinate. However, it was shown in E.coli that the substrate of the enzymatic reaction is not dihydrodipicolinate (DHDP) but in fact (2S,4S)-4-hydroxy-2,3,4,5-tetrahydrodipicolinic acid (HTPA), the product released by the DapA-catalyzed reaction.</text>
</comment>
<feature type="domain" description="Dihydrodipicolinate reductase C-terminal" evidence="15">
    <location>
        <begin position="123"/>
        <end position="254"/>
    </location>
</feature>
<proteinExistence type="inferred from homology"/>
<keyword evidence="5 13" id="KW-0220">Diaminopimelate biosynthesis</keyword>
<dbReference type="Gene3D" id="3.40.50.720">
    <property type="entry name" value="NAD(P)-binding Rossmann-like Domain"/>
    <property type="match status" value="1"/>
</dbReference>
<feature type="binding site" evidence="13">
    <location>
        <begin position="9"/>
        <end position="14"/>
    </location>
    <ligand>
        <name>NAD(+)</name>
        <dbReference type="ChEBI" id="CHEBI:57540"/>
    </ligand>
</feature>
<evidence type="ECO:0000256" key="7">
    <source>
        <dbReference type="ARBA" id="ARBA00023027"/>
    </source>
</evidence>
<dbReference type="FunFam" id="3.30.360.10:FF:000004">
    <property type="entry name" value="4-hydroxy-tetrahydrodipicolinate reductase"/>
    <property type="match status" value="1"/>
</dbReference>
<dbReference type="Gene3D" id="3.30.360.10">
    <property type="entry name" value="Dihydrodipicolinate Reductase, domain 2"/>
    <property type="match status" value="1"/>
</dbReference>
<sequence>MVIKVAITGINGRMGTMISDAALAQPDMEIVAGFDLVAGKKIGNITVSSVSDIDRVLKATKPDVLIDFTVAAACVNNVKAAAANGVSVVVGTTGFDEAQNAEMKNAIEAGKIRAIISPNYSFGVQVFLKLLREAAKNLGDCDIEIIEAHHNKKKDAPSGTALKAADVISSALAEKPEYVYGREGTAPRTAGEIGIHAVRGGDIVGDHTALFACDGERIEIKHQLHSRQALASGAVKAARWIVSREPGIYSMDDVFKD</sequence>
<keyword evidence="7 13" id="KW-0520">NAD</keyword>
<keyword evidence="2 13" id="KW-0963">Cytoplasm</keyword>
<dbReference type="GO" id="GO:0005737">
    <property type="term" value="C:cytoplasm"/>
    <property type="evidence" value="ECO:0007669"/>
    <property type="project" value="UniProtKB-SubCell"/>
</dbReference>
<evidence type="ECO:0000256" key="6">
    <source>
        <dbReference type="ARBA" id="ARBA00023002"/>
    </source>
</evidence>
<evidence type="ECO:0000256" key="4">
    <source>
        <dbReference type="ARBA" id="ARBA00022857"/>
    </source>
</evidence>
<dbReference type="GO" id="GO:0009089">
    <property type="term" value="P:lysine biosynthetic process via diaminopimelate"/>
    <property type="evidence" value="ECO:0007669"/>
    <property type="project" value="UniProtKB-UniRule"/>
</dbReference>
<dbReference type="PATRIC" id="fig|351160.9.peg.2123"/>
<name>Q0W676_METAR</name>
<evidence type="ECO:0000256" key="12">
    <source>
        <dbReference type="ARBA" id="ARBA00049396"/>
    </source>
</evidence>
<evidence type="ECO:0000256" key="9">
    <source>
        <dbReference type="ARBA" id="ARBA00037922"/>
    </source>
</evidence>
<dbReference type="GO" id="GO:0008839">
    <property type="term" value="F:4-hydroxy-tetrahydrodipicolinate reductase"/>
    <property type="evidence" value="ECO:0007669"/>
    <property type="project" value="UniProtKB-UniRule"/>
</dbReference>
<dbReference type="InterPro" id="IPR022664">
    <property type="entry name" value="DapB_N_CS"/>
</dbReference>
<feature type="binding site" evidence="13">
    <location>
        <begin position="91"/>
        <end position="93"/>
    </location>
    <ligand>
        <name>NAD(+)</name>
        <dbReference type="ChEBI" id="CHEBI:57540"/>
    </ligand>
</feature>
<evidence type="ECO:0000259" key="15">
    <source>
        <dbReference type="Pfam" id="PF05173"/>
    </source>
</evidence>
<comment type="subunit">
    <text evidence="13">Homotetramer.</text>
</comment>
<comment type="catalytic activity">
    <reaction evidence="12 13">
        <text>(S)-2,3,4,5-tetrahydrodipicolinate + NAD(+) + H2O = (2S,4S)-4-hydroxy-2,3,4,5-tetrahydrodipicolinate + NADH + H(+)</text>
        <dbReference type="Rhea" id="RHEA:35323"/>
        <dbReference type="ChEBI" id="CHEBI:15377"/>
        <dbReference type="ChEBI" id="CHEBI:15378"/>
        <dbReference type="ChEBI" id="CHEBI:16845"/>
        <dbReference type="ChEBI" id="CHEBI:57540"/>
        <dbReference type="ChEBI" id="CHEBI:57945"/>
        <dbReference type="ChEBI" id="CHEBI:67139"/>
        <dbReference type="EC" id="1.17.1.8"/>
    </reaction>
</comment>
<dbReference type="UniPathway" id="UPA00034">
    <property type="reaction ID" value="UER00018"/>
</dbReference>
<evidence type="ECO:0000256" key="3">
    <source>
        <dbReference type="ARBA" id="ARBA00022605"/>
    </source>
</evidence>
<dbReference type="KEGG" id="rci:RCIX734"/>
<dbReference type="InterPro" id="IPR022663">
    <property type="entry name" value="DapB_C"/>
</dbReference>
<keyword evidence="4 13" id="KW-0521">NADP</keyword>
<keyword evidence="8 13" id="KW-0457">Lysine biosynthesis</keyword>
<feature type="binding site" evidence="13">
    <location>
        <position position="41"/>
    </location>
    <ligand>
        <name>NADP(+)</name>
        <dbReference type="ChEBI" id="CHEBI:58349"/>
    </ligand>
</feature>
<dbReference type="HAMAP" id="MF_00102">
    <property type="entry name" value="DapB"/>
    <property type="match status" value="1"/>
</dbReference>
<dbReference type="RefSeq" id="WP_012036392.1">
    <property type="nucleotide sequence ID" value="NC_009464.1"/>
</dbReference>
<feature type="active site" description="Proton donor/acceptor" evidence="13">
    <location>
        <position position="149"/>
    </location>
</feature>
<comment type="function">
    <text evidence="13">Catalyzes the conversion of 4-hydroxy-tetrahydrodipicolinate (HTPA) to tetrahydrodipicolinate.</text>
</comment>
<comment type="subcellular location">
    <subcellularLocation>
        <location evidence="13">Cytoplasm</location>
    </subcellularLocation>
</comment>
<dbReference type="InterPro" id="IPR000846">
    <property type="entry name" value="DapB_N"/>
</dbReference>
<evidence type="ECO:0000256" key="5">
    <source>
        <dbReference type="ARBA" id="ARBA00022915"/>
    </source>
</evidence>
<comment type="caution">
    <text evidence="13">Lacks conserved residue(s) required for the propagation of feature annotation.</text>
</comment>
<evidence type="ECO:0000259" key="14">
    <source>
        <dbReference type="Pfam" id="PF01113"/>
    </source>
</evidence>
<dbReference type="Pfam" id="PF05173">
    <property type="entry name" value="DapB_C"/>
    <property type="match status" value="1"/>
</dbReference>
<comment type="catalytic activity">
    <reaction evidence="11 13">
        <text>(S)-2,3,4,5-tetrahydrodipicolinate + NADP(+) + H2O = (2S,4S)-4-hydroxy-2,3,4,5-tetrahydrodipicolinate + NADPH + H(+)</text>
        <dbReference type="Rhea" id="RHEA:35331"/>
        <dbReference type="ChEBI" id="CHEBI:15377"/>
        <dbReference type="ChEBI" id="CHEBI:15378"/>
        <dbReference type="ChEBI" id="CHEBI:16845"/>
        <dbReference type="ChEBI" id="CHEBI:57783"/>
        <dbReference type="ChEBI" id="CHEBI:58349"/>
        <dbReference type="ChEBI" id="CHEBI:67139"/>
        <dbReference type="EC" id="1.17.1.8"/>
    </reaction>
</comment>
<dbReference type="InterPro" id="IPR036291">
    <property type="entry name" value="NAD(P)-bd_dom_sf"/>
</dbReference>
<evidence type="ECO:0000256" key="2">
    <source>
        <dbReference type="ARBA" id="ARBA00022490"/>
    </source>
</evidence>
<keyword evidence="3 13" id="KW-0028">Amino-acid biosynthesis</keyword>
<protein>
    <recommendedName>
        <fullName evidence="10 13">4-hydroxy-tetrahydrodipicolinate reductase</fullName>
        <shortName evidence="13">HTPA reductase</shortName>
        <ecNumber evidence="10 13">1.17.1.8</ecNumber>
    </recommendedName>
</protein>
<feature type="binding site" evidence="13">
    <location>
        <position position="150"/>
    </location>
    <ligand>
        <name>(S)-2,3,4,5-tetrahydrodipicolinate</name>
        <dbReference type="ChEBI" id="CHEBI:16845"/>
    </ligand>
</feature>
<dbReference type="NCBIfam" id="TIGR00036">
    <property type="entry name" value="dapB"/>
    <property type="match status" value="1"/>
</dbReference>
<dbReference type="PROSITE" id="PS01298">
    <property type="entry name" value="DAPB"/>
    <property type="match status" value="1"/>
</dbReference>
<feature type="binding site" evidence="13">
    <location>
        <begin position="117"/>
        <end position="120"/>
    </location>
    <ligand>
        <name>NAD(+)</name>
        <dbReference type="ChEBI" id="CHEBI:57540"/>
    </ligand>
</feature>
<dbReference type="OrthoDB" id="195035at2157"/>
<evidence type="ECO:0000256" key="1">
    <source>
        <dbReference type="ARBA" id="ARBA00006642"/>
    </source>
</evidence>
<dbReference type="GO" id="GO:0051287">
    <property type="term" value="F:NAD binding"/>
    <property type="evidence" value="ECO:0007669"/>
    <property type="project" value="UniProtKB-UniRule"/>
</dbReference>
<dbReference type="CDD" id="cd02274">
    <property type="entry name" value="DHDPR_N"/>
    <property type="match status" value="1"/>
</dbReference>
<feature type="binding site" evidence="13">
    <location>
        <begin position="159"/>
        <end position="160"/>
    </location>
    <ligand>
        <name>(S)-2,3,4,5-tetrahydrodipicolinate</name>
        <dbReference type="ChEBI" id="CHEBI:16845"/>
    </ligand>
</feature>
<evidence type="ECO:0000313" key="17">
    <source>
        <dbReference type="Proteomes" id="UP000000663"/>
    </source>
</evidence>